<dbReference type="OrthoDB" id="3439594at2759"/>
<accession>A0A0C3GPH2</accession>
<reference evidence="2" key="2">
    <citation type="submission" date="2015-01" db="EMBL/GenBank/DDBJ databases">
        <title>Evolutionary Origins and Diversification of the Mycorrhizal Mutualists.</title>
        <authorList>
            <consortium name="DOE Joint Genome Institute"/>
            <consortium name="Mycorrhizal Genomics Consortium"/>
            <person name="Kohler A."/>
            <person name="Kuo A."/>
            <person name="Nagy L.G."/>
            <person name="Floudas D."/>
            <person name="Copeland A."/>
            <person name="Barry K.W."/>
            <person name="Cichocki N."/>
            <person name="Veneault-Fourrey C."/>
            <person name="LaButti K."/>
            <person name="Lindquist E.A."/>
            <person name="Lipzen A."/>
            <person name="Lundell T."/>
            <person name="Morin E."/>
            <person name="Murat C."/>
            <person name="Riley R."/>
            <person name="Ohm R."/>
            <person name="Sun H."/>
            <person name="Tunlid A."/>
            <person name="Henrissat B."/>
            <person name="Grigoriev I.V."/>
            <person name="Hibbett D.S."/>
            <person name="Martin F."/>
        </authorList>
    </citation>
    <scope>NUCLEOTIDE SEQUENCE [LARGE SCALE GENOMIC DNA]</scope>
    <source>
        <strain evidence="2">Zn</strain>
    </source>
</reference>
<proteinExistence type="predicted"/>
<organism evidence="1 2">
    <name type="scientific">Oidiodendron maius (strain Zn)</name>
    <dbReference type="NCBI Taxonomy" id="913774"/>
    <lineage>
        <taxon>Eukaryota</taxon>
        <taxon>Fungi</taxon>
        <taxon>Dikarya</taxon>
        <taxon>Ascomycota</taxon>
        <taxon>Pezizomycotina</taxon>
        <taxon>Leotiomycetes</taxon>
        <taxon>Leotiomycetes incertae sedis</taxon>
        <taxon>Myxotrichaceae</taxon>
        <taxon>Oidiodendron</taxon>
    </lineage>
</organism>
<feature type="non-terminal residue" evidence="1">
    <location>
        <position position="1"/>
    </location>
</feature>
<evidence type="ECO:0008006" key="3">
    <source>
        <dbReference type="Google" id="ProtNLM"/>
    </source>
</evidence>
<dbReference type="AlphaFoldDB" id="A0A0C3GPH2"/>
<evidence type="ECO:0000313" key="1">
    <source>
        <dbReference type="EMBL" id="KIM93304.1"/>
    </source>
</evidence>
<dbReference type="InParanoid" id="A0A0C3GPH2"/>
<sequence>PKSRKLTNLEESVIVQYILNLNSKGFLSRLYSIEDIANHLLTKRNTGYIGIY</sequence>
<name>A0A0C3GPH2_OIDMZ</name>
<reference evidence="1 2" key="1">
    <citation type="submission" date="2014-04" db="EMBL/GenBank/DDBJ databases">
        <authorList>
            <consortium name="DOE Joint Genome Institute"/>
            <person name="Kuo A."/>
            <person name="Martino E."/>
            <person name="Perotto S."/>
            <person name="Kohler A."/>
            <person name="Nagy L.G."/>
            <person name="Floudas D."/>
            <person name="Copeland A."/>
            <person name="Barry K.W."/>
            <person name="Cichocki N."/>
            <person name="Veneault-Fourrey C."/>
            <person name="LaButti K."/>
            <person name="Lindquist E.A."/>
            <person name="Lipzen A."/>
            <person name="Lundell T."/>
            <person name="Morin E."/>
            <person name="Murat C."/>
            <person name="Sun H."/>
            <person name="Tunlid A."/>
            <person name="Henrissat B."/>
            <person name="Grigoriev I.V."/>
            <person name="Hibbett D.S."/>
            <person name="Martin F."/>
            <person name="Nordberg H.P."/>
            <person name="Cantor M.N."/>
            <person name="Hua S.X."/>
        </authorList>
    </citation>
    <scope>NUCLEOTIDE SEQUENCE [LARGE SCALE GENOMIC DNA]</scope>
    <source>
        <strain evidence="1 2">Zn</strain>
    </source>
</reference>
<keyword evidence="2" id="KW-1185">Reference proteome</keyword>
<gene>
    <name evidence="1" type="ORF">OIDMADRAFT_138093</name>
</gene>
<protein>
    <recommendedName>
        <fullName evidence="3">HTH CENPB-type domain-containing protein</fullName>
    </recommendedName>
</protein>
<dbReference type="HOGENOM" id="CLU_214671_0_0_1"/>
<evidence type="ECO:0000313" key="2">
    <source>
        <dbReference type="Proteomes" id="UP000054321"/>
    </source>
</evidence>
<dbReference type="EMBL" id="KN832897">
    <property type="protein sequence ID" value="KIM93304.1"/>
    <property type="molecule type" value="Genomic_DNA"/>
</dbReference>
<dbReference type="Proteomes" id="UP000054321">
    <property type="component" value="Unassembled WGS sequence"/>
</dbReference>